<reference evidence="2 3" key="1">
    <citation type="submission" date="2022-11" db="EMBL/GenBank/DDBJ databases">
        <title>Desulfobotulus tamanensis H1 sp. nov. - anaerobic, alkaliphilic, sulphate reducing bacterium isolated from terrestrial mud volcano.</title>
        <authorList>
            <person name="Frolova A."/>
            <person name="Merkel A.Y."/>
            <person name="Slobodkin A.I."/>
        </authorList>
    </citation>
    <scope>NUCLEOTIDE SEQUENCE [LARGE SCALE GENOMIC DNA]</scope>
    <source>
        <strain evidence="2 3">H1</strain>
    </source>
</reference>
<sequence length="858" mass="97918">MKEQSGEYRPITRHKKQHGRWLLFLMILPFLLTLSSCSSGAKPADPDVRVSLRTSEKDGEPKISIQKDALNREFLFQGNSVTLNQAGYFNGLKSRIVTFQQKGTSLFLLESPKGHTVTPDNPFALILAEFPILEDEGGWITFDFNAGMSKIFMTEEMYASDFYGEDYQPSFKTAPVRHSFLNGADVRHLNRLAVHQAAQVEDEDGSIIHAEVHYYLSPYRPDPDFEPTPSPGFAHAGYFEVMPQLKAGGGTEIFVMKWNIHKGPITYSMSANTPEEFREAIRNGVLYWNAALGQEVFAVDVAPEGVRAPDMDRNIIQWLDFDTAGFAYADMQADPRTGEILHSQIFMSSMWSVKSRKDAWRFVYQNKRTHHRHPSSDIYLTNFTKRHLCTIKPDDRMVTSITRLLSSNATDDMFLRAAQAEIQETITHEVGHTMGLRHNFAGNLQADLDHHSREDLYQLFLDRGAYRSVIPTTSIMDYNQHYESALNSRRYNEEEKALPHDISAMRYLYLGEPMDKDLYFCTDTDMNSMVDCLVFAHGTSPIAYGSSELYKSLQPKNLARELYLQMVLDILDGTPVDELYMNPEGLARSILSFKQKFLQPFTENAFYARALKSRYSDPGSVSSAQKRRDTVPLVEKDLEDWLLDKPYGLESLTDMFMVIQPEWEALWKNEFSILLDDPRFYNIETHEGGTLHLSAQERQKLKEAGNVFFEGLISALVSEDVKLLSEMSPIDIVDSSTGDDLLAAYKKTSRTYLMEKTSSLLNVSVGGQSLSLPVFRYEWQLRANARNLLDDRAVSSALWWGRRESRDIYQDLLLTLNTVVGPTGKDFFDSLLYDEFLDSTKPAFQWYLENCRLVGCGY</sequence>
<comment type="caution">
    <text evidence="2">The sequence shown here is derived from an EMBL/GenBank/DDBJ whole genome shotgun (WGS) entry which is preliminary data.</text>
</comment>
<dbReference type="GO" id="GO:0008237">
    <property type="term" value="F:metallopeptidase activity"/>
    <property type="evidence" value="ECO:0007669"/>
    <property type="project" value="UniProtKB-KW"/>
</dbReference>
<dbReference type="PANTHER" id="PTHR38478">
    <property type="entry name" value="PEPTIDASE M1A AND M12B"/>
    <property type="match status" value="1"/>
</dbReference>
<proteinExistence type="predicted"/>
<dbReference type="PANTHER" id="PTHR38478:SF1">
    <property type="entry name" value="ZINC DEPENDENT METALLOPROTEASE DOMAIN LIPOPROTEIN"/>
    <property type="match status" value="1"/>
</dbReference>
<dbReference type="Pfam" id="PF16313">
    <property type="entry name" value="DUF4953"/>
    <property type="match status" value="1"/>
</dbReference>
<gene>
    <name evidence="2" type="ORF">OOT00_05235</name>
</gene>
<dbReference type="Proteomes" id="UP001209681">
    <property type="component" value="Unassembled WGS sequence"/>
</dbReference>
<evidence type="ECO:0000313" key="3">
    <source>
        <dbReference type="Proteomes" id="UP001209681"/>
    </source>
</evidence>
<dbReference type="EMBL" id="JAPFPW010000004">
    <property type="protein sequence ID" value="MCW7753388.1"/>
    <property type="molecule type" value="Genomic_DNA"/>
</dbReference>
<evidence type="ECO:0000313" key="2">
    <source>
        <dbReference type="EMBL" id="MCW7753388.1"/>
    </source>
</evidence>
<name>A0ABT3N7F5_9BACT</name>
<dbReference type="Gene3D" id="3.40.390.10">
    <property type="entry name" value="Collagenase (Catalytic Domain)"/>
    <property type="match status" value="1"/>
</dbReference>
<keyword evidence="3" id="KW-1185">Reference proteome</keyword>
<feature type="domain" description="EcxA zinc-binding" evidence="1">
    <location>
        <begin position="417"/>
        <end position="481"/>
    </location>
</feature>
<dbReference type="InterPro" id="IPR024079">
    <property type="entry name" value="MetalloPept_cat_dom_sf"/>
</dbReference>
<dbReference type="SUPFAM" id="SSF55486">
    <property type="entry name" value="Metalloproteases ('zincins'), catalytic domain"/>
    <property type="match status" value="1"/>
</dbReference>
<keyword evidence="2" id="KW-0645">Protease</keyword>
<organism evidence="2 3">
    <name type="scientific">Desulfobotulus pelophilus</name>
    <dbReference type="NCBI Taxonomy" id="2823377"/>
    <lineage>
        <taxon>Bacteria</taxon>
        <taxon>Pseudomonadati</taxon>
        <taxon>Thermodesulfobacteriota</taxon>
        <taxon>Desulfobacteria</taxon>
        <taxon>Desulfobacterales</taxon>
        <taxon>Desulfobacteraceae</taxon>
        <taxon>Desulfobotulus</taxon>
    </lineage>
</organism>
<protein>
    <submittedName>
        <fullName evidence="2">Zinc-dependent metalloprotease</fullName>
    </submittedName>
</protein>
<keyword evidence="2" id="KW-0378">Hydrolase</keyword>
<accession>A0ABT3N7F5</accession>
<dbReference type="InterPro" id="IPR032534">
    <property type="entry name" value="EcxA_zinc-bd"/>
</dbReference>
<keyword evidence="2" id="KW-0482">Metalloprotease</keyword>
<dbReference type="RefSeq" id="WP_265424256.1">
    <property type="nucleotide sequence ID" value="NZ_JAPFPW010000004.1"/>
</dbReference>
<evidence type="ECO:0000259" key="1">
    <source>
        <dbReference type="Pfam" id="PF16313"/>
    </source>
</evidence>